<sequence length="94" mass="11431">MIIRVGFGGYDEYDYIYCPDNISINIDDFFKWIYSDKTHSFWETDEYGERVLCYSGNALCYWINSVLLNEDKDKSYMVAELYSERREYDLEFEF</sequence>
<protein>
    <submittedName>
        <fullName evidence="1">Uncharacterized protein</fullName>
    </submittedName>
</protein>
<dbReference type="Proteomes" id="UP000317863">
    <property type="component" value="Unassembled WGS sequence"/>
</dbReference>
<name>A0A544QWQ7_9FIRM</name>
<gene>
    <name evidence="1" type="ORF">EXD82_03310</name>
</gene>
<dbReference type="RefSeq" id="WP_142535494.1">
    <property type="nucleotide sequence ID" value="NZ_SGJB01000004.1"/>
</dbReference>
<comment type="caution">
    <text evidence="1">The sequence shown here is derived from an EMBL/GenBank/DDBJ whole genome shotgun (WGS) entry which is preliminary data.</text>
</comment>
<reference evidence="1 2" key="1">
    <citation type="submission" date="2019-02" db="EMBL/GenBank/DDBJ databases">
        <title>Peptostreptococcaceae bacterium ZHW00191 nov., a new bacterium isolated from the human gut.</title>
        <authorList>
            <person name="Zhou H.-W."/>
            <person name="Chen X.-J."/>
        </authorList>
    </citation>
    <scope>NUCLEOTIDE SEQUENCE [LARGE SCALE GENOMIC DNA]</scope>
    <source>
        <strain evidence="1 2">ZHW00191</strain>
    </source>
</reference>
<evidence type="ECO:0000313" key="1">
    <source>
        <dbReference type="EMBL" id="TQQ85137.1"/>
    </source>
</evidence>
<proteinExistence type="predicted"/>
<keyword evidence="2" id="KW-1185">Reference proteome</keyword>
<dbReference type="EMBL" id="SGJB01000004">
    <property type="protein sequence ID" value="TQQ85137.1"/>
    <property type="molecule type" value="Genomic_DNA"/>
</dbReference>
<organism evidence="1 2">
    <name type="scientific">Peptacetobacter hominis</name>
    <dbReference type="NCBI Taxonomy" id="2743610"/>
    <lineage>
        <taxon>Bacteria</taxon>
        <taxon>Bacillati</taxon>
        <taxon>Bacillota</taxon>
        <taxon>Clostridia</taxon>
        <taxon>Peptostreptococcales</taxon>
        <taxon>Peptostreptococcaceae</taxon>
        <taxon>Peptacetobacter</taxon>
    </lineage>
</organism>
<dbReference type="OrthoDB" id="2628344at2"/>
<evidence type="ECO:0000313" key="2">
    <source>
        <dbReference type="Proteomes" id="UP000317863"/>
    </source>
</evidence>
<accession>A0A544QWQ7</accession>
<dbReference type="AlphaFoldDB" id="A0A544QWQ7"/>